<feature type="compositionally biased region" description="Polar residues" evidence="1">
    <location>
        <begin position="312"/>
        <end position="321"/>
    </location>
</feature>
<feature type="compositionally biased region" description="Polar residues" evidence="1">
    <location>
        <begin position="235"/>
        <end position="260"/>
    </location>
</feature>
<comment type="caution">
    <text evidence="2">The sequence shown here is derived from an EMBL/GenBank/DDBJ whole genome shotgun (WGS) entry which is preliminary data.</text>
</comment>
<evidence type="ECO:0000256" key="1">
    <source>
        <dbReference type="SAM" id="MobiDB-lite"/>
    </source>
</evidence>
<dbReference type="EMBL" id="SDIL01000024">
    <property type="protein sequence ID" value="RXK39958.1"/>
    <property type="molecule type" value="Genomic_DNA"/>
</dbReference>
<evidence type="ECO:0000313" key="3">
    <source>
        <dbReference type="Proteomes" id="UP000289152"/>
    </source>
</evidence>
<feature type="region of interest" description="Disordered" evidence="1">
    <location>
        <begin position="1"/>
        <end position="63"/>
    </location>
</feature>
<evidence type="ECO:0000313" key="2">
    <source>
        <dbReference type="EMBL" id="RXK39958.1"/>
    </source>
</evidence>
<dbReference type="InParanoid" id="A0A4Q1BPX2"/>
<reference evidence="2 3" key="1">
    <citation type="submission" date="2016-06" db="EMBL/GenBank/DDBJ databases">
        <title>Evolution of pathogenesis and genome organization in the Tremellales.</title>
        <authorList>
            <person name="Cuomo C."/>
            <person name="Litvintseva A."/>
            <person name="Heitman J."/>
            <person name="Chen Y."/>
            <person name="Sun S."/>
            <person name="Springer D."/>
            <person name="Dromer F."/>
            <person name="Young S."/>
            <person name="Zeng Q."/>
            <person name="Chapman S."/>
            <person name="Gujja S."/>
            <person name="Saif S."/>
            <person name="Birren B."/>
        </authorList>
    </citation>
    <scope>NUCLEOTIDE SEQUENCE [LARGE SCALE GENOMIC DNA]</scope>
    <source>
        <strain evidence="2 3">ATCC 28783</strain>
    </source>
</reference>
<keyword evidence="3" id="KW-1185">Reference proteome</keyword>
<proteinExistence type="predicted"/>
<dbReference type="AlphaFoldDB" id="A0A4Q1BPX2"/>
<protein>
    <submittedName>
        <fullName evidence="2">Uncharacterized protein</fullName>
    </submittedName>
</protein>
<name>A0A4Q1BPX2_TREME</name>
<accession>A0A4Q1BPX2</accession>
<dbReference type="VEuPathDB" id="FungiDB:TREMEDRAFT_62009"/>
<dbReference type="Proteomes" id="UP000289152">
    <property type="component" value="Unassembled WGS sequence"/>
</dbReference>
<gene>
    <name evidence="2" type="ORF">M231_02753</name>
</gene>
<organism evidence="2 3">
    <name type="scientific">Tremella mesenterica</name>
    <name type="common">Jelly fungus</name>
    <dbReference type="NCBI Taxonomy" id="5217"/>
    <lineage>
        <taxon>Eukaryota</taxon>
        <taxon>Fungi</taxon>
        <taxon>Dikarya</taxon>
        <taxon>Basidiomycota</taxon>
        <taxon>Agaricomycotina</taxon>
        <taxon>Tremellomycetes</taxon>
        <taxon>Tremellales</taxon>
        <taxon>Tremellaceae</taxon>
        <taxon>Tremella</taxon>
    </lineage>
</organism>
<feature type="compositionally biased region" description="Polar residues" evidence="1">
    <location>
        <begin position="291"/>
        <end position="303"/>
    </location>
</feature>
<feature type="region of interest" description="Disordered" evidence="1">
    <location>
        <begin position="229"/>
        <end position="321"/>
    </location>
</feature>
<feature type="compositionally biased region" description="Polar residues" evidence="1">
    <location>
        <begin position="1"/>
        <end position="57"/>
    </location>
</feature>
<sequence>MTRLTRTTFNGNADFSRTGGAPSSTVDNTQANNQPLPLTTTNDNNVSQVETPSSTGNPRPKRPVKIRVSVFTPDDDDDEIYEQADLKFTLSEPDSYAKLVEAFQYAGPSELSGFAILRENMEDDHVRTTTSQLKSEAAYAKLLPVVNDTEVKYNVDSDGDPVYEIVDDDDDYVGPTQGGYQPFVGGQTQGVVTLSQVSDNFQNLQISKDTGPVYPTPNVPSGMLPPVYGEIPDLSNEQPFGASSATFPYGGNPSQSYNQPRRSDMNARNPPSANWDGQPTAPFRSRGDRGTSAQAPSSTTRQLNAFGEPNRPSAQSMHDFM</sequence>